<dbReference type="GO" id="GO:0005886">
    <property type="term" value="C:plasma membrane"/>
    <property type="evidence" value="ECO:0007669"/>
    <property type="project" value="UniProtKB-SubCell"/>
</dbReference>
<proteinExistence type="inferred from homology"/>
<feature type="transmembrane region" description="Helical" evidence="7">
    <location>
        <begin position="176"/>
        <end position="197"/>
    </location>
</feature>
<sequence>MQSWIIDVMNQFGYVGIIFLIAVENIFPPIPSEVILTFGGFMTTYTDLKVWGVIAAATAGSILGAVVLYEVGRFLSPERLGILLDGKVGKILHLSKNDVMKTCDWFNHKGKGTVLFCRCIPVIRSLISIPAGMAKMKFGTFMLFTAIGSAIWNILLVYLGVIAGASWEKIVTGTDIYTRVTVVILGVILLAGAFVFFKRKLKK</sequence>
<protein>
    <submittedName>
        <fullName evidence="9">Membrane protein DedA, SNARE-associated domain</fullName>
    </submittedName>
</protein>
<dbReference type="AlphaFoldDB" id="A0A1M7BDW3"/>
<dbReference type="Proteomes" id="UP000184386">
    <property type="component" value="Unassembled WGS sequence"/>
</dbReference>
<keyword evidence="10" id="KW-1185">Reference proteome</keyword>
<dbReference type="RefSeq" id="WP_073280011.1">
    <property type="nucleotide sequence ID" value="NZ_FRAC01000036.1"/>
</dbReference>
<dbReference type="STRING" id="1121322.SAMN02745136_05098"/>
<evidence type="ECO:0000256" key="4">
    <source>
        <dbReference type="ARBA" id="ARBA00022692"/>
    </source>
</evidence>
<name>A0A1M7BDW3_9FIRM</name>
<dbReference type="EMBL" id="FRAC01000036">
    <property type="protein sequence ID" value="SHL53143.1"/>
    <property type="molecule type" value="Genomic_DNA"/>
</dbReference>
<evidence type="ECO:0000256" key="3">
    <source>
        <dbReference type="ARBA" id="ARBA00022475"/>
    </source>
</evidence>
<evidence type="ECO:0000256" key="1">
    <source>
        <dbReference type="ARBA" id="ARBA00004651"/>
    </source>
</evidence>
<keyword evidence="3" id="KW-1003">Cell membrane</keyword>
<comment type="similarity">
    <text evidence="2">Belongs to the DedA family.</text>
</comment>
<dbReference type="Pfam" id="PF09335">
    <property type="entry name" value="VTT_dom"/>
    <property type="match status" value="1"/>
</dbReference>
<reference evidence="9 10" key="1">
    <citation type="submission" date="2016-11" db="EMBL/GenBank/DDBJ databases">
        <authorList>
            <person name="Jaros S."/>
            <person name="Januszkiewicz K."/>
            <person name="Wedrychowicz H."/>
        </authorList>
    </citation>
    <scope>NUCLEOTIDE SEQUENCE [LARGE SCALE GENOMIC DNA]</scope>
    <source>
        <strain evidence="9 10">DSM 15929</strain>
    </source>
</reference>
<evidence type="ECO:0000259" key="8">
    <source>
        <dbReference type="Pfam" id="PF09335"/>
    </source>
</evidence>
<dbReference type="InterPro" id="IPR032816">
    <property type="entry name" value="VTT_dom"/>
</dbReference>
<feature type="transmembrane region" description="Helical" evidence="7">
    <location>
        <begin position="50"/>
        <end position="69"/>
    </location>
</feature>
<feature type="domain" description="VTT" evidence="8">
    <location>
        <begin position="30"/>
        <end position="160"/>
    </location>
</feature>
<accession>A0A1M7BDW3</accession>
<dbReference type="OrthoDB" id="9813426at2"/>
<comment type="subcellular location">
    <subcellularLocation>
        <location evidence="1">Cell membrane</location>
        <topology evidence="1">Multi-pass membrane protein</topology>
    </subcellularLocation>
</comment>
<keyword evidence="4 7" id="KW-0812">Transmembrane</keyword>
<evidence type="ECO:0000256" key="7">
    <source>
        <dbReference type="SAM" id="Phobius"/>
    </source>
</evidence>
<organism evidence="9 10">
    <name type="scientific">Anaerocolumna jejuensis DSM 15929</name>
    <dbReference type="NCBI Taxonomy" id="1121322"/>
    <lineage>
        <taxon>Bacteria</taxon>
        <taxon>Bacillati</taxon>
        <taxon>Bacillota</taxon>
        <taxon>Clostridia</taxon>
        <taxon>Lachnospirales</taxon>
        <taxon>Lachnospiraceae</taxon>
        <taxon>Anaerocolumna</taxon>
    </lineage>
</organism>
<gene>
    <name evidence="9" type="ORF">SAMN02745136_05098</name>
</gene>
<evidence type="ECO:0000256" key="6">
    <source>
        <dbReference type="ARBA" id="ARBA00023136"/>
    </source>
</evidence>
<feature type="transmembrane region" description="Helical" evidence="7">
    <location>
        <begin position="12"/>
        <end position="30"/>
    </location>
</feature>
<keyword evidence="6 7" id="KW-0472">Membrane</keyword>
<evidence type="ECO:0000313" key="9">
    <source>
        <dbReference type="EMBL" id="SHL53143.1"/>
    </source>
</evidence>
<dbReference type="InterPro" id="IPR051311">
    <property type="entry name" value="DedA_domain"/>
</dbReference>
<evidence type="ECO:0000256" key="5">
    <source>
        <dbReference type="ARBA" id="ARBA00022989"/>
    </source>
</evidence>
<evidence type="ECO:0000313" key="10">
    <source>
        <dbReference type="Proteomes" id="UP000184386"/>
    </source>
</evidence>
<feature type="transmembrane region" description="Helical" evidence="7">
    <location>
        <begin position="141"/>
        <end position="164"/>
    </location>
</feature>
<keyword evidence="5 7" id="KW-1133">Transmembrane helix</keyword>
<dbReference type="PANTHER" id="PTHR42709">
    <property type="entry name" value="ALKALINE PHOSPHATASE LIKE PROTEIN"/>
    <property type="match status" value="1"/>
</dbReference>
<dbReference type="PANTHER" id="PTHR42709:SF6">
    <property type="entry name" value="UNDECAPRENYL PHOSPHATE TRANSPORTER A"/>
    <property type="match status" value="1"/>
</dbReference>
<evidence type="ECO:0000256" key="2">
    <source>
        <dbReference type="ARBA" id="ARBA00010792"/>
    </source>
</evidence>